<dbReference type="PANTHER" id="PTHR43048">
    <property type="entry name" value="METHYLMALONYL-COA EPIMERASE"/>
    <property type="match status" value="1"/>
</dbReference>
<evidence type="ECO:0000259" key="2">
    <source>
        <dbReference type="PROSITE" id="PS51819"/>
    </source>
</evidence>
<evidence type="ECO:0000256" key="1">
    <source>
        <dbReference type="ARBA" id="ARBA00022723"/>
    </source>
</evidence>
<sequence>MKIHHVGYLAKSIDKTEKKFFELGYEVEQATKYDEIRDIKIEFLKNGDYRVELIEPMGENSPMYPLLKRFKNTPYHFCYEVEDMDKAVKELESKHYTVIHEPTIAPCIDGKKVAFLNNISMGIIELVEF</sequence>
<dbReference type="PROSITE" id="PS51819">
    <property type="entry name" value="VOC"/>
    <property type="match status" value="1"/>
</dbReference>
<dbReference type="InterPro" id="IPR037523">
    <property type="entry name" value="VOC_core"/>
</dbReference>
<name>A0A1G5CB14_9FIRM</name>
<dbReference type="GO" id="GO:0046491">
    <property type="term" value="P:L-methylmalonyl-CoA metabolic process"/>
    <property type="evidence" value="ECO:0007669"/>
    <property type="project" value="TreeGrafter"/>
</dbReference>
<protein>
    <submittedName>
        <fullName evidence="3">Methylmalonyl-CoA/ethylmalonyl-CoA epimerase</fullName>
    </submittedName>
</protein>
<keyword evidence="4" id="KW-1185">Reference proteome</keyword>
<organism evidence="3 4">
    <name type="scientific">Butyrivibrio hungatei</name>
    <dbReference type="NCBI Taxonomy" id="185008"/>
    <lineage>
        <taxon>Bacteria</taxon>
        <taxon>Bacillati</taxon>
        <taxon>Bacillota</taxon>
        <taxon>Clostridia</taxon>
        <taxon>Lachnospirales</taxon>
        <taxon>Lachnospiraceae</taxon>
        <taxon>Butyrivibrio</taxon>
    </lineage>
</organism>
<keyword evidence="1" id="KW-0479">Metal-binding</keyword>
<dbReference type="SUPFAM" id="SSF54593">
    <property type="entry name" value="Glyoxalase/Bleomycin resistance protein/Dihydroxybiphenyl dioxygenase"/>
    <property type="match status" value="1"/>
</dbReference>
<dbReference type="InterPro" id="IPR029068">
    <property type="entry name" value="Glyas_Bleomycin-R_OHBP_Dase"/>
</dbReference>
<dbReference type="AlphaFoldDB" id="A0A1G5CB14"/>
<dbReference type="Gene3D" id="3.10.180.10">
    <property type="entry name" value="2,3-Dihydroxybiphenyl 1,2-Dioxygenase, domain 1"/>
    <property type="match status" value="1"/>
</dbReference>
<dbReference type="GO" id="GO:0004493">
    <property type="term" value="F:methylmalonyl-CoA epimerase activity"/>
    <property type="evidence" value="ECO:0007669"/>
    <property type="project" value="TreeGrafter"/>
</dbReference>
<gene>
    <name evidence="3" type="ORF">SAMN02910451_01028</name>
</gene>
<dbReference type="PANTHER" id="PTHR43048:SF3">
    <property type="entry name" value="METHYLMALONYL-COA EPIMERASE, MITOCHONDRIAL"/>
    <property type="match status" value="1"/>
</dbReference>
<dbReference type="Proteomes" id="UP000183047">
    <property type="component" value="Unassembled WGS sequence"/>
</dbReference>
<proteinExistence type="predicted"/>
<evidence type="ECO:0000313" key="4">
    <source>
        <dbReference type="Proteomes" id="UP000183047"/>
    </source>
</evidence>
<dbReference type="GO" id="GO:0046872">
    <property type="term" value="F:metal ion binding"/>
    <property type="evidence" value="ECO:0007669"/>
    <property type="project" value="UniProtKB-KW"/>
</dbReference>
<feature type="domain" description="VOC" evidence="2">
    <location>
        <begin position="2"/>
        <end position="129"/>
    </location>
</feature>
<dbReference type="InterPro" id="IPR051785">
    <property type="entry name" value="MMCE/EMCE_epimerase"/>
</dbReference>
<reference evidence="4" key="1">
    <citation type="submission" date="2016-10" db="EMBL/GenBank/DDBJ databases">
        <authorList>
            <person name="Varghese N."/>
            <person name="Submissions S."/>
        </authorList>
    </citation>
    <scope>NUCLEOTIDE SEQUENCE [LARGE SCALE GENOMIC DNA]</scope>
    <source>
        <strain evidence="4">XBD2006</strain>
    </source>
</reference>
<dbReference type="OrthoDB" id="9788468at2"/>
<dbReference type="EMBL" id="FMUR01000006">
    <property type="protein sequence ID" value="SCX99679.1"/>
    <property type="molecule type" value="Genomic_DNA"/>
</dbReference>
<dbReference type="Pfam" id="PF13669">
    <property type="entry name" value="Glyoxalase_4"/>
    <property type="match status" value="1"/>
</dbReference>
<evidence type="ECO:0000313" key="3">
    <source>
        <dbReference type="EMBL" id="SCX99679.1"/>
    </source>
</evidence>
<accession>A0A1G5CB14</accession>
<dbReference type="RefSeq" id="WP_026656665.1">
    <property type="nucleotide sequence ID" value="NZ_FMUR01000006.1"/>
</dbReference>